<dbReference type="AlphaFoldDB" id="A0A6A6GX81"/>
<feature type="repeat" description="ANK" evidence="3">
    <location>
        <begin position="29"/>
        <end position="61"/>
    </location>
</feature>
<organism evidence="4 5">
    <name type="scientific">Viridothelium virens</name>
    <name type="common">Speckled blister lichen</name>
    <name type="synonym">Trypethelium virens</name>
    <dbReference type="NCBI Taxonomy" id="1048519"/>
    <lineage>
        <taxon>Eukaryota</taxon>
        <taxon>Fungi</taxon>
        <taxon>Dikarya</taxon>
        <taxon>Ascomycota</taxon>
        <taxon>Pezizomycotina</taxon>
        <taxon>Dothideomycetes</taxon>
        <taxon>Dothideomycetes incertae sedis</taxon>
        <taxon>Trypetheliales</taxon>
        <taxon>Trypetheliaceae</taxon>
        <taxon>Viridothelium</taxon>
    </lineage>
</organism>
<evidence type="ECO:0000256" key="1">
    <source>
        <dbReference type="ARBA" id="ARBA00022737"/>
    </source>
</evidence>
<accession>A0A6A6GX81</accession>
<sequence>IHIACCFGLNDTIKKLLKSGAEIEQPDLQGQTALHWACGSGHIGTVEFLVGYGANVNAGGMRGAVTPMKCAVERGYLDIVKRLIEHGA</sequence>
<dbReference type="Gene3D" id="1.25.40.20">
    <property type="entry name" value="Ankyrin repeat-containing domain"/>
    <property type="match status" value="1"/>
</dbReference>
<dbReference type="Pfam" id="PF12796">
    <property type="entry name" value="Ank_2"/>
    <property type="match status" value="1"/>
</dbReference>
<keyword evidence="2 3" id="KW-0040">ANK repeat</keyword>
<evidence type="ECO:0000313" key="5">
    <source>
        <dbReference type="Proteomes" id="UP000800092"/>
    </source>
</evidence>
<protein>
    <submittedName>
        <fullName evidence="4">Ankyrin repeat protein</fullName>
    </submittedName>
</protein>
<dbReference type="SUPFAM" id="SSF48403">
    <property type="entry name" value="Ankyrin repeat"/>
    <property type="match status" value="1"/>
</dbReference>
<dbReference type="PROSITE" id="PS50088">
    <property type="entry name" value="ANK_REPEAT"/>
    <property type="match status" value="3"/>
</dbReference>
<dbReference type="PANTHER" id="PTHR24171">
    <property type="entry name" value="ANKYRIN REPEAT DOMAIN-CONTAINING PROTEIN 39-RELATED"/>
    <property type="match status" value="1"/>
</dbReference>
<evidence type="ECO:0000313" key="4">
    <source>
        <dbReference type="EMBL" id="KAF2230327.1"/>
    </source>
</evidence>
<dbReference type="PANTHER" id="PTHR24171:SF9">
    <property type="entry name" value="ANKYRIN REPEAT DOMAIN-CONTAINING PROTEIN 39"/>
    <property type="match status" value="1"/>
</dbReference>
<proteinExistence type="predicted"/>
<dbReference type="PROSITE" id="PS50297">
    <property type="entry name" value="ANK_REP_REGION"/>
    <property type="match status" value="2"/>
</dbReference>
<dbReference type="OrthoDB" id="3672964at2759"/>
<dbReference type="InterPro" id="IPR002110">
    <property type="entry name" value="Ankyrin_rpt"/>
</dbReference>
<keyword evidence="5" id="KW-1185">Reference proteome</keyword>
<gene>
    <name evidence="4" type="ORF">EV356DRAFT_419983</name>
</gene>
<dbReference type="InterPro" id="IPR036770">
    <property type="entry name" value="Ankyrin_rpt-contain_sf"/>
</dbReference>
<reference evidence="4" key="1">
    <citation type="journal article" date="2020" name="Stud. Mycol.">
        <title>101 Dothideomycetes genomes: a test case for predicting lifestyles and emergence of pathogens.</title>
        <authorList>
            <person name="Haridas S."/>
            <person name="Albert R."/>
            <person name="Binder M."/>
            <person name="Bloem J."/>
            <person name="Labutti K."/>
            <person name="Salamov A."/>
            <person name="Andreopoulos B."/>
            <person name="Baker S."/>
            <person name="Barry K."/>
            <person name="Bills G."/>
            <person name="Bluhm B."/>
            <person name="Cannon C."/>
            <person name="Castanera R."/>
            <person name="Culley D."/>
            <person name="Daum C."/>
            <person name="Ezra D."/>
            <person name="Gonzalez J."/>
            <person name="Henrissat B."/>
            <person name="Kuo A."/>
            <person name="Liang C."/>
            <person name="Lipzen A."/>
            <person name="Lutzoni F."/>
            <person name="Magnuson J."/>
            <person name="Mondo S."/>
            <person name="Nolan M."/>
            <person name="Ohm R."/>
            <person name="Pangilinan J."/>
            <person name="Park H.-J."/>
            <person name="Ramirez L."/>
            <person name="Alfaro M."/>
            <person name="Sun H."/>
            <person name="Tritt A."/>
            <person name="Yoshinaga Y."/>
            <person name="Zwiers L.-H."/>
            <person name="Turgeon B."/>
            <person name="Goodwin S."/>
            <person name="Spatafora J."/>
            <person name="Crous P."/>
            <person name="Grigoriev I."/>
        </authorList>
    </citation>
    <scope>NUCLEOTIDE SEQUENCE</scope>
    <source>
        <strain evidence="4">Tuck. ex Michener</strain>
    </source>
</reference>
<feature type="non-terminal residue" evidence="4">
    <location>
        <position position="1"/>
    </location>
</feature>
<dbReference type="EMBL" id="ML991843">
    <property type="protein sequence ID" value="KAF2230327.1"/>
    <property type="molecule type" value="Genomic_DNA"/>
</dbReference>
<evidence type="ECO:0000256" key="3">
    <source>
        <dbReference type="PROSITE-ProRule" id="PRU00023"/>
    </source>
</evidence>
<keyword evidence="1" id="KW-0677">Repeat</keyword>
<name>A0A6A6GX81_VIRVR</name>
<dbReference type="SMART" id="SM00248">
    <property type="entry name" value="ANK"/>
    <property type="match status" value="3"/>
</dbReference>
<feature type="repeat" description="ANK" evidence="3">
    <location>
        <begin position="1"/>
        <end position="28"/>
    </location>
</feature>
<feature type="non-terminal residue" evidence="4">
    <location>
        <position position="88"/>
    </location>
</feature>
<feature type="repeat" description="ANK" evidence="3">
    <location>
        <begin position="63"/>
        <end position="88"/>
    </location>
</feature>
<evidence type="ECO:0000256" key="2">
    <source>
        <dbReference type="ARBA" id="ARBA00023043"/>
    </source>
</evidence>
<dbReference type="Proteomes" id="UP000800092">
    <property type="component" value="Unassembled WGS sequence"/>
</dbReference>
<dbReference type="PRINTS" id="PR01415">
    <property type="entry name" value="ANKYRIN"/>
</dbReference>